<keyword evidence="11" id="KW-1185">Reference proteome</keyword>
<protein>
    <submittedName>
        <fullName evidence="10">Rho guanine nucleotide exchange factor 4</fullName>
    </submittedName>
</protein>
<feature type="region of interest" description="Disordered" evidence="6">
    <location>
        <begin position="1"/>
        <end position="81"/>
    </location>
</feature>
<dbReference type="GO" id="GO:0005737">
    <property type="term" value="C:cytoplasm"/>
    <property type="evidence" value="ECO:0007669"/>
    <property type="project" value="UniProtKB-SubCell"/>
</dbReference>
<dbReference type="InterPro" id="IPR001331">
    <property type="entry name" value="GDS_CDC24_CS"/>
</dbReference>
<dbReference type="CDD" id="cd11828">
    <property type="entry name" value="SH3_ARHGEF9_like"/>
    <property type="match status" value="1"/>
</dbReference>
<evidence type="ECO:0000256" key="1">
    <source>
        <dbReference type="ARBA" id="ARBA00004496"/>
    </source>
</evidence>
<dbReference type="GO" id="GO:0035556">
    <property type="term" value="P:intracellular signal transduction"/>
    <property type="evidence" value="ECO:0007669"/>
    <property type="project" value="InterPro"/>
</dbReference>
<evidence type="ECO:0000256" key="5">
    <source>
        <dbReference type="PROSITE-ProRule" id="PRU00192"/>
    </source>
</evidence>
<dbReference type="SMART" id="SM00326">
    <property type="entry name" value="SH3"/>
    <property type="match status" value="1"/>
</dbReference>
<feature type="non-terminal residue" evidence="10">
    <location>
        <position position="1"/>
    </location>
</feature>
<evidence type="ECO:0000313" key="10">
    <source>
        <dbReference type="EMBL" id="KAK7072496.1"/>
    </source>
</evidence>
<dbReference type="PROSITE" id="PS50010">
    <property type="entry name" value="DH_2"/>
    <property type="match status" value="1"/>
</dbReference>
<feature type="compositionally biased region" description="Polar residues" evidence="6">
    <location>
        <begin position="615"/>
        <end position="625"/>
    </location>
</feature>
<feature type="region of interest" description="Disordered" evidence="6">
    <location>
        <begin position="587"/>
        <end position="625"/>
    </location>
</feature>
<feature type="domain" description="DH" evidence="9">
    <location>
        <begin position="242"/>
        <end position="426"/>
    </location>
</feature>
<feature type="region of interest" description="Disordered" evidence="6">
    <location>
        <begin position="98"/>
        <end position="137"/>
    </location>
</feature>
<keyword evidence="3" id="KW-0963">Cytoplasm</keyword>
<dbReference type="SMART" id="SM00325">
    <property type="entry name" value="RhoGEF"/>
    <property type="match status" value="1"/>
</dbReference>
<feature type="compositionally biased region" description="Basic residues" evidence="6">
    <location>
        <begin position="65"/>
        <end position="78"/>
    </location>
</feature>
<comment type="subcellular location">
    <subcellularLocation>
        <location evidence="1">Cytoplasm</location>
    </subcellularLocation>
</comment>
<evidence type="ECO:0000256" key="6">
    <source>
        <dbReference type="SAM" id="MobiDB-lite"/>
    </source>
</evidence>
<dbReference type="InterPro" id="IPR001849">
    <property type="entry name" value="PH_domain"/>
</dbReference>
<dbReference type="CDD" id="cd00160">
    <property type="entry name" value="RhoGEF"/>
    <property type="match status" value="1"/>
</dbReference>
<dbReference type="SUPFAM" id="SSF50729">
    <property type="entry name" value="PH domain-like"/>
    <property type="match status" value="1"/>
</dbReference>
<dbReference type="PROSITE" id="PS50002">
    <property type="entry name" value="SH3"/>
    <property type="match status" value="1"/>
</dbReference>
<dbReference type="EMBL" id="JAXCGZ010013459">
    <property type="protein sequence ID" value="KAK7072496.1"/>
    <property type="molecule type" value="Genomic_DNA"/>
</dbReference>
<dbReference type="InterPro" id="IPR001452">
    <property type="entry name" value="SH3_domain"/>
</dbReference>
<evidence type="ECO:0000256" key="3">
    <source>
        <dbReference type="ARBA" id="ARBA00022490"/>
    </source>
</evidence>
<gene>
    <name evidence="10" type="primary">ARHGEF4</name>
    <name evidence="10" type="ORF">SK128_011748</name>
</gene>
<feature type="domain" description="PH" evidence="8">
    <location>
        <begin position="457"/>
        <end position="563"/>
    </location>
</feature>
<dbReference type="InterPro" id="IPR035899">
    <property type="entry name" value="DBL_dom_sf"/>
</dbReference>
<feature type="domain" description="SH3" evidence="7">
    <location>
        <begin position="152"/>
        <end position="211"/>
    </location>
</feature>
<name>A0AAN8WUD0_HALRR</name>
<dbReference type="InterPro" id="IPR055251">
    <property type="entry name" value="SOS1_NGEF_PH"/>
</dbReference>
<dbReference type="Gene3D" id="2.30.30.40">
    <property type="entry name" value="SH3 Domains"/>
    <property type="match status" value="1"/>
</dbReference>
<dbReference type="CDD" id="cd01224">
    <property type="entry name" value="PH_Collybistin_ASEF"/>
    <property type="match status" value="1"/>
</dbReference>
<evidence type="ECO:0000259" key="8">
    <source>
        <dbReference type="PROSITE" id="PS50003"/>
    </source>
</evidence>
<dbReference type="Proteomes" id="UP001381693">
    <property type="component" value="Unassembled WGS sequence"/>
</dbReference>
<dbReference type="InterPro" id="IPR011993">
    <property type="entry name" value="PH-like_dom_sf"/>
</dbReference>
<dbReference type="InterPro" id="IPR000219">
    <property type="entry name" value="DH_dom"/>
</dbReference>
<dbReference type="PROSITE" id="PS00741">
    <property type="entry name" value="DH_1"/>
    <property type="match status" value="1"/>
</dbReference>
<dbReference type="PRINTS" id="PR00452">
    <property type="entry name" value="SH3DOMAIN"/>
</dbReference>
<dbReference type="Pfam" id="PF22697">
    <property type="entry name" value="SOS1_NGEF_PH"/>
    <property type="match status" value="1"/>
</dbReference>
<feature type="compositionally biased region" description="Acidic residues" evidence="6">
    <location>
        <begin position="125"/>
        <end position="136"/>
    </location>
</feature>
<evidence type="ECO:0000259" key="9">
    <source>
        <dbReference type="PROSITE" id="PS50010"/>
    </source>
</evidence>
<reference evidence="10 11" key="1">
    <citation type="submission" date="2023-11" db="EMBL/GenBank/DDBJ databases">
        <title>Halocaridina rubra genome assembly.</title>
        <authorList>
            <person name="Smith C."/>
        </authorList>
    </citation>
    <scope>NUCLEOTIDE SEQUENCE [LARGE SCALE GENOMIC DNA]</scope>
    <source>
        <strain evidence="10">EP-1</strain>
        <tissue evidence="10">Whole</tissue>
    </source>
</reference>
<dbReference type="Pfam" id="PF00621">
    <property type="entry name" value="RhoGEF"/>
    <property type="match status" value="1"/>
</dbReference>
<dbReference type="AlphaFoldDB" id="A0AAN8WUD0"/>
<organism evidence="10 11">
    <name type="scientific">Halocaridina rubra</name>
    <name type="common">Hawaiian red shrimp</name>
    <dbReference type="NCBI Taxonomy" id="373956"/>
    <lineage>
        <taxon>Eukaryota</taxon>
        <taxon>Metazoa</taxon>
        <taxon>Ecdysozoa</taxon>
        <taxon>Arthropoda</taxon>
        <taxon>Crustacea</taxon>
        <taxon>Multicrustacea</taxon>
        <taxon>Malacostraca</taxon>
        <taxon>Eumalacostraca</taxon>
        <taxon>Eucarida</taxon>
        <taxon>Decapoda</taxon>
        <taxon>Pleocyemata</taxon>
        <taxon>Caridea</taxon>
        <taxon>Atyoidea</taxon>
        <taxon>Atyidae</taxon>
        <taxon>Halocaridina</taxon>
    </lineage>
</organism>
<proteinExistence type="predicted"/>
<dbReference type="SUPFAM" id="SSF48065">
    <property type="entry name" value="DBL homology domain (DH-domain)"/>
    <property type="match status" value="1"/>
</dbReference>
<dbReference type="Gene3D" id="2.30.29.30">
    <property type="entry name" value="Pleckstrin-homology domain (PH domain)/Phosphotyrosine-binding domain (PTB)"/>
    <property type="match status" value="1"/>
</dbReference>
<dbReference type="SMART" id="SM00233">
    <property type="entry name" value="PH"/>
    <property type="match status" value="1"/>
</dbReference>
<sequence length="625" mass="71874">ASLADDSSGLRDLNPRSVRRTHSDVGGAAARVSFHYSRQLSTPQPIKLRPAHRLPQHTGSLGKSKSLKRSKASSHLRRSISQPLDLDKAYDAPISALRKCRSPTNAPSGRHRRPSAGNILNEDNTTSEDEIGMSDSEDFRSDLKRSLEEDDDMIVYAEALWDHVTLDSEELVFKAGDLITVIDSSDKDWWWGRICHRAGWFPAAFVRLLVNQEDHLETNSHDARTSGPARKQSISGLSNDQIRTNVINEIISTERDFVKHLRDVVEGYLRQVRKRPDMFSDERVSSIFGNMEALYQFQSTFLKELEMCIDWKEPHKSCIGAAFIRNREKFEIYSEYCNNHPSAVSSLQELYQDQKYIHFFEACRLLQEMIDISLDGFLLTPVQKICKYPLQLQELLKYTKADHPDYNSVQGALEAMRDVALLVNERKRRMECLEKIASWQITVEGWEGPELLEDSSQLIYQGEVTKGVGGSWNKELTLFLFDHQLVYCKRDLLKRNTFVYRGRLNLDRCEIVDLPDGRDSSHNINAHNTWKIRSLDKNKWYIFSCKMGSEKQKWMEAFRRERELVAADESAGFVVAEKAKHLAKVAARNQRNRPKRPRSLWFSFGGHKKGRGSGRTHSQIQHHPV</sequence>
<dbReference type="SUPFAM" id="SSF50044">
    <property type="entry name" value="SH3-domain"/>
    <property type="match status" value="1"/>
</dbReference>
<evidence type="ECO:0000256" key="2">
    <source>
        <dbReference type="ARBA" id="ARBA00022443"/>
    </source>
</evidence>
<keyword evidence="4" id="KW-0344">Guanine-nucleotide releasing factor</keyword>
<evidence type="ECO:0000313" key="11">
    <source>
        <dbReference type="Proteomes" id="UP001381693"/>
    </source>
</evidence>
<keyword evidence="2 5" id="KW-0728">SH3 domain</keyword>
<dbReference type="PANTHER" id="PTHR47544">
    <property type="entry name" value="RHO GUANINE NUCLEOTIDE EXCHANGE FACTOR 4"/>
    <property type="match status" value="1"/>
</dbReference>
<dbReference type="PANTHER" id="PTHR47544:SF3">
    <property type="entry name" value="RHO GUANINE NUCLEOTIDE EXCHANGE FACTOR 4 ISOFORM X1"/>
    <property type="match status" value="1"/>
</dbReference>
<dbReference type="GO" id="GO:0005085">
    <property type="term" value="F:guanyl-nucleotide exchange factor activity"/>
    <property type="evidence" value="ECO:0007669"/>
    <property type="project" value="UniProtKB-KW"/>
</dbReference>
<dbReference type="InterPro" id="IPR036028">
    <property type="entry name" value="SH3-like_dom_sf"/>
</dbReference>
<comment type="caution">
    <text evidence="10">The sequence shown here is derived from an EMBL/GenBank/DDBJ whole genome shotgun (WGS) entry which is preliminary data.</text>
</comment>
<accession>A0AAN8WUD0</accession>
<evidence type="ECO:0000259" key="7">
    <source>
        <dbReference type="PROSITE" id="PS50002"/>
    </source>
</evidence>
<dbReference type="Gene3D" id="1.20.900.10">
    <property type="entry name" value="Dbl homology (DH) domain"/>
    <property type="match status" value="1"/>
</dbReference>
<evidence type="ECO:0000256" key="4">
    <source>
        <dbReference type="ARBA" id="ARBA00022658"/>
    </source>
</evidence>
<dbReference type="Pfam" id="PF14604">
    <property type="entry name" value="SH3_9"/>
    <property type="match status" value="1"/>
</dbReference>
<dbReference type="PROSITE" id="PS50003">
    <property type="entry name" value="PH_DOMAIN"/>
    <property type="match status" value="1"/>
</dbReference>